<keyword evidence="4" id="KW-0862">Zinc</keyword>
<dbReference type="RefSeq" id="WP_176738515.1">
    <property type="nucleotide sequence ID" value="NZ_FMHW01000002.1"/>
</dbReference>
<keyword evidence="1" id="KW-0645">Protease</keyword>
<dbReference type="GO" id="GO:0004222">
    <property type="term" value="F:metalloendopeptidase activity"/>
    <property type="evidence" value="ECO:0007669"/>
    <property type="project" value="InterPro"/>
</dbReference>
<dbReference type="AlphaFoldDB" id="A0A1C6T205"/>
<name>A0A1C6T205_9ACTN</name>
<dbReference type="STRING" id="145854.GA0074692_4079"/>
<evidence type="ECO:0000259" key="6">
    <source>
        <dbReference type="Pfam" id="PF00413"/>
    </source>
</evidence>
<dbReference type="Gene3D" id="3.40.390.10">
    <property type="entry name" value="Collagenase (Catalytic Domain)"/>
    <property type="match status" value="1"/>
</dbReference>
<dbReference type="InterPro" id="IPR024079">
    <property type="entry name" value="MetalloPept_cat_dom_sf"/>
</dbReference>
<keyword evidence="8" id="KW-1185">Reference proteome</keyword>
<proteinExistence type="predicted"/>
<reference evidence="8" key="1">
    <citation type="submission" date="2016-06" db="EMBL/GenBank/DDBJ databases">
        <authorList>
            <person name="Varghese N."/>
            <person name="Submissions Spin"/>
        </authorList>
    </citation>
    <scope>NUCLEOTIDE SEQUENCE [LARGE SCALE GENOMIC DNA]</scope>
    <source>
        <strain evidence="8">DSM 43817</strain>
    </source>
</reference>
<dbReference type="GO" id="GO:0006508">
    <property type="term" value="P:proteolysis"/>
    <property type="evidence" value="ECO:0007669"/>
    <property type="project" value="UniProtKB-KW"/>
</dbReference>
<accession>A0A1C6T205</accession>
<organism evidence="7 8">
    <name type="scientific">Micromonospora pallida</name>
    <dbReference type="NCBI Taxonomy" id="145854"/>
    <lineage>
        <taxon>Bacteria</taxon>
        <taxon>Bacillati</taxon>
        <taxon>Actinomycetota</taxon>
        <taxon>Actinomycetes</taxon>
        <taxon>Micromonosporales</taxon>
        <taxon>Micromonosporaceae</taxon>
        <taxon>Micromonospora</taxon>
    </lineage>
</organism>
<dbReference type="GO" id="GO:0031012">
    <property type="term" value="C:extracellular matrix"/>
    <property type="evidence" value="ECO:0007669"/>
    <property type="project" value="InterPro"/>
</dbReference>
<feature type="signal peptide" evidence="5">
    <location>
        <begin position="1"/>
        <end position="23"/>
    </location>
</feature>
<feature type="chain" id="PRO_5038686167" evidence="5">
    <location>
        <begin position="24"/>
        <end position="206"/>
    </location>
</feature>
<keyword evidence="5" id="KW-0732">Signal</keyword>
<keyword evidence="2" id="KW-0479">Metal-binding</keyword>
<protein>
    <submittedName>
        <fullName evidence="7">Matrixin</fullName>
    </submittedName>
</protein>
<dbReference type="GO" id="GO:0008270">
    <property type="term" value="F:zinc ion binding"/>
    <property type="evidence" value="ECO:0007669"/>
    <property type="project" value="InterPro"/>
</dbReference>
<keyword evidence="3" id="KW-0378">Hydrolase</keyword>
<sequence length="206" mass="21376">MPKVGRSLGMAVTVAVTAVGATAVTASPAAAYCRSGMTTWNNTSFSKTIGVNTTFPTGMRTGLSGGLTQWNQSGSALSYTTPTYTTGWLIYAFRGSHSYSPLMGSAPGIALTMVSGSTHSGGELILSTQYTWVNASQDINAGIADVQTVAVHEVGHFTGLAHPWPGPCTDGTSYTSAEQQSVMSTINTGTRRFVNSDDIAGVTAIY</sequence>
<evidence type="ECO:0000256" key="4">
    <source>
        <dbReference type="ARBA" id="ARBA00022833"/>
    </source>
</evidence>
<dbReference type="InterPro" id="IPR001818">
    <property type="entry name" value="Pept_M10_metallopeptidase"/>
</dbReference>
<evidence type="ECO:0000256" key="5">
    <source>
        <dbReference type="SAM" id="SignalP"/>
    </source>
</evidence>
<evidence type="ECO:0000313" key="8">
    <source>
        <dbReference type="Proteomes" id="UP000198959"/>
    </source>
</evidence>
<dbReference type="Pfam" id="PF00413">
    <property type="entry name" value="Peptidase_M10"/>
    <property type="match status" value="1"/>
</dbReference>
<dbReference type="EMBL" id="FMHW01000002">
    <property type="protein sequence ID" value="SCL35385.1"/>
    <property type="molecule type" value="Genomic_DNA"/>
</dbReference>
<gene>
    <name evidence="7" type="ORF">GA0074692_4079</name>
</gene>
<evidence type="ECO:0000256" key="2">
    <source>
        <dbReference type="ARBA" id="ARBA00022723"/>
    </source>
</evidence>
<dbReference type="SUPFAM" id="SSF55486">
    <property type="entry name" value="Metalloproteases ('zincins'), catalytic domain"/>
    <property type="match status" value="1"/>
</dbReference>
<evidence type="ECO:0000256" key="3">
    <source>
        <dbReference type="ARBA" id="ARBA00022801"/>
    </source>
</evidence>
<feature type="domain" description="Peptidase M10 metallopeptidase" evidence="6">
    <location>
        <begin position="101"/>
        <end position="206"/>
    </location>
</feature>
<evidence type="ECO:0000256" key="1">
    <source>
        <dbReference type="ARBA" id="ARBA00022670"/>
    </source>
</evidence>
<evidence type="ECO:0000313" key="7">
    <source>
        <dbReference type="EMBL" id="SCL35385.1"/>
    </source>
</evidence>
<dbReference type="Proteomes" id="UP000198959">
    <property type="component" value="Unassembled WGS sequence"/>
</dbReference>